<dbReference type="GO" id="GO:0140293">
    <property type="term" value="F:ADP-ribosylglutamate hydrolase activity"/>
    <property type="evidence" value="ECO:0007669"/>
    <property type="project" value="TreeGrafter"/>
</dbReference>
<dbReference type="FunFam" id="3.40.220.10:FF:000003">
    <property type="entry name" value="O-acetyl-ADP-ribose deacetylase MACROD2"/>
    <property type="match status" value="1"/>
</dbReference>
<dbReference type="InterPro" id="IPR043472">
    <property type="entry name" value="Macro_dom-like"/>
</dbReference>
<evidence type="ECO:0000313" key="7">
    <source>
        <dbReference type="Proteomes" id="UP000264800"/>
    </source>
</evidence>
<name>A0A3Q3ART4_KRYMA</name>
<dbReference type="GeneTree" id="ENSGT00940000157404"/>
<dbReference type="GO" id="GO:0042278">
    <property type="term" value="P:purine nucleoside metabolic process"/>
    <property type="evidence" value="ECO:0007669"/>
    <property type="project" value="TreeGrafter"/>
</dbReference>
<reference evidence="6" key="2">
    <citation type="submission" date="2025-09" db="UniProtKB">
        <authorList>
            <consortium name="Ensembl"/>
        </authorList>
    </citation>
    <scope>IDENTIFICATION</scope>
</reference>
<feature type="region of interest" description="Disordered" evidence="4">
    <location>
        <begin position="27"/>
        <end position="61"/>
    </location>
</feature>
<evidence type="ECO:0000256" key="1">
    <source>
        <dbReference type="ARBA" id="ARBA00022801"/>
    </source>
</evidence>
<reference evidence="6" key="1">
    <citation type="submission" date="2025-08" db="UniProtKB">
        <authorList>
            <consortium name="Ensembl"/>
        </authorList>
    </citation>
    <scope>IDENTIFICATION</scope>
</reference>
<dbReference type="AlphaFoldDB" id="A0A3Q3ART4"/>
<feature type="compositionally biased region" description="Basic and acidic residues" evidence="4">
    <location>
        <begin position="27"/>
        <end position="47"/>
    </location>
</feature>
<dbReference type="InterPro" id="IPR002589">
    <property type="entry name" value="Macro_dom"/>
</dbReference>
<accession>A0A3Q3ART4</accession>
<organism evidence="6 7">
    <name type="scientific">Kryptolebias marmoratus</name>
    <name type="common">Mangrove killifish</name>
    <name type="synonym">Rivulus marmoratus</name>
    <dbReference type="NCBI Taxonomy" id="37003"/>
    <lineage>
        <taxon>Eukaryota</taxon>
        <taxon>Metazoa</taxon>
        <taxon>Chordata</taxon>
        <taxon>Craniata</taxon>
        <taxon>Vertebrata</taxon>
        <taxon>Euteleostomi</taxon>
        <taxon>Actinopterygii</taxon>
        <taxon>Neopterygii</taxon>
        <taxon>Teleostei</taxon>
        <taxon>Neoteleostei</taxon>
        <taxon>Acanthomorphata</taxon>
        <taxon>Ovalentaria</taxon>
        <taxon>Atherinomorphae</taxon>
        <taxon>Cyprinodontiformes</taxon>
        <taxon>Rivulidae</taxon>
        <taxon>Kryptolebias</taxon>
    </lineage>
</organism>
<evidence type="ECO:0000256" key="4">
    <source>
        <dbReference type="SAM" id="MobiDB-lite"/>
    </source>
</evidence>
<feature type="compositionally biased region" description="Basic and acidic residues" evidence="4">
    <location>
        <begin position="314"/>
        <end position="324"/>
    </location>
</feature>
<dbReference type="Gene3D" id="3.40.220.10">
    <property type="entry name" value="Leucine Aminopeptidase, subunit E, domain 1"/>
    <property type="match status" value="1"/>
</dbReference>
<dbReference type="Ensembl" id="ENSKMAT00000019903.1">
    <property type="protein sequence ID" value="ENSKMAP00000019638.1"/>
    <property type="gene ID" value="ENSKMAG00000014614.1"/>
</dbReference>
<evidence type="ECO:0000259" key="5">
    <source>
        <dbReference type="PROSITE" id="PS51154"/>
    </source>
</evidence>
<protein>
    <submittedName>
        <fullName evidence="6">Mono-ADP ribosylhydrolase 2</fullName>
    </submittedName>
</protein>
<dbReference type="SMART" id="SM00506">
    <property type="entry name" value="A1pp"/>
    <property type="match status" value="1"/>
</dbReference>
<feature type="domain" description="Macro" evidence="5">
    <location>
        <begin position="53"/>
        <end position="234"/>
    </location>
</feature>
<feature type="compositionally biased region" description="Polar residues" evidence="4">
    <location>
        <begin position="235"/>
        <end position="244"/>
    </location>
</feature>
<keyword evidence="7" id="KW-1185">Reference proteome</keyword>
<dbReference type="PANTHER" id="PTHR11106">
    <property type="entry name" value="GANGLIOSIDE INDUCED DIFFERENTIATION ASSOCIATED PROTEIN 2-RELATED"/>
    <property type="match status" value="1"/>
</dbReference>
<sequence length="392" mass="43494">MSKKKKDWKTEKERLLRLTQEERRKEYRDFKPLEEIPTWREENTPTDKEEEEEQGVPDRGGLSDKVSLYKGDITILEVDAIVNAANTSLLGGGGVDGCIHKAAGSCLYDECHSLNGCETGQAKITCGYDLPAKYVIHTVGPVARGHVGPAVKNDLTSCYQNSLNLVKEHELKSVAFPCISTGIYGYPNEPAADVALNTVKKWIEENPDKITRVIFCVFLETDFAIYKKKMSVIFQDNTPPSTKSTTKDEREDSKEGEGKTGDEEEGDNDAGQKEDAEMASQNLDENDPNMEQSQEKGNEDQGQGTEEDVSMDNSGDKEDDKDTDINDDPEVEAEKQEPVAEPENNDTAAPNVEMKDEPENKADTSINKEVEKAADSNETESIQPKDATENKE</sequence>
<dbReference type="PANTHER" id="PTHR11106:SF104">
    <property type="entry name" value="ADP-RIBOSE GLYCOHYDROLASE MACROD2"/>
    <property type="match status" value="1"/>
</dbReference>
<keyword evidence="1" id="KW-0378">Hydrolase</keyword>
<comment type="similarity">
    <text evidence="3">Belongs to the MacroD-type family. MacroD1/2-like subfamily.</text>
</comment>
<dbReference type="GO" id="GO:0006974">
    <property type="term" value="P:DNA damage response"/>
    <property type="evidence" value="ECO:0007669"/>
    <property type="project" value="TreeGrafter"/>
</dbReference>
<dbReference type="SUPFAM" id="SSF52949">
    <property type="entry name" value="Macro domain-like"/>
    <property type="match status" value="1"/>
</dbReference>
<evidence type="ECO:0000313" key="6">
    <source>
        <dbReference type="Ensembl" id="ENSKMAP00000019638.1"/>
    </source>
</evidence>
<dbReference type="Pfam" id="PF01661">
    <property type="entry name" value="Macro"/>
    <property type="match status" value="1"/>
</dbReference>
<dbReference type="NCBIfam" id="NF001664">
    <property type="entry name" value="PRK00431.1-6"/>
    <property type="match status" value="1"/>
</dbReference>
<evidence type="ECO:0000256" key="3">
    <source>
        <dbReference type="ARBA" id="ARBA00093460"/>
    </source>
</evidence>
<dbReference type="GO" id="GO:0005654">
    <property type="term" value="C:nucleoplasm"/>
    <property type="evidence" value="ECO:0007669"/>
    <property type="project" value="TreeGrafter"/>
</dbReference>
<feature type="region of interest" description="Disordered" evidence="4">
    <location>
        <begin position="235"/>
        <end position="392"/>
    </location>
</feature>
<dbReference type="Proteomes" id="UP000264800">
    <property type="component" value="Unplaced"/>
</dbReference>
<feature type="compositionally biased region" description="Basic and acidic residues" evidence="4">
    <location>
        <begin position="353"/>
        <end position="375"/>
    </location>
</feature>
<proteinExistence type="inferred from homology"/>
<comment type="catalytic activity">
    <reaction evidence="2">
        <text>alpha-NAD(+) + H2O = ADP-D-ribose + nicotinamide + H(+)</text>
        <dbReference type="Rhea" id="RHEA:68792"/>
        <dbReference type="ChEBI" id="CHEBI:15377"/>
        <dbReference type="ChEBI" id="CHEBI:15378"/>
        <dbReference type="ChEBI" id="CHEBI:17154"/>
        <dbReference type="ChEBI" id="CHEBI:57967"/>
        <dbReference type="ChEBI" id="CHEBI:77017"/>
    </reaction>
</comment>
<dbReference type="GO" id="GO:0140291">
    <property type="term" value="P:peptidyl-glutamate ADP-deribosylation"/>
    <property type="evidence" value="ECO:0007669"/>
    <property type="project" value="TreeGrafter"/>
</dbReference>
<dbReference type="CDD" id="cd02908">
    <property type="entry name" value="Macro_OAADPr_deacetylase"/>
    <property type="match status" value="1"/>
</dbReference>
<evidence type="ECO:0000256" key="2">
    <source>
        <dbReference type="ARBA" id="ARBA00049015"/>
    </source>
</evidence>
<feature type="compositionally biased region" description="Basic and acidic residues" evidence="4">
    <location>
        <begin position="245"/>
        <end position="261"/>
    </location>
</feature>
<dbReference type="PROSITE" id="PS51154">
    <property type="entry name" value="MACRO"/>
    <property type="match status" value="1"/>
</dbReference>